<comment type="caution">
    <text evidence="2">The sequence shown here is derived from an EMBL/GenBank/DDBJ whole genome shotgun (WGS) entry which is preliminary data.</text>
</comment>
<organism evidence="2 3">
    <name type="scientific">Nocardioides caricicola</name>
    <dbReference type="NCBI Taxonomy" id="634770"/>
    <lineage>
        <taxon>Bacteria</taxon>
        <taxon>Bacillati</taxon>
        <taxon>Actinomycetota</taxon>
        <taxon>Actinomycetes</taxon>
        <taxon>Propionibacteriales</taxon>
        <taxon>Nocardioidaceae</taxon>
        <taxon>Nocardioides</taxon>
    </lineage>
</organism>
<proteinExistence type="predicted"/>
<evidence type="ECO:0000313" key="2">
    <source>
        <dbReference type="EMBL" id="MFC5495718.1"/>
    </source>
</evidence>
<accession>A0ABW0N839</accession>
<keyword evidence="1" id="KW-0732">Signal</keyword>
<feature type="chain" id="PRO_5046910950" evidence="1">
    <location>
        <begin position="31"/>
        <end position="235"/>
    </location>
</feature>
<feature type="signal peptide" evidence="1">
    <location>
        <begin position="1"/>
        <end position="30"/>
    </location>
</feature>
<evidence type="ECO:0000313" key="3">
    <source>
        <dbReference type="Proteomes" id="UP001595956"/>
    </source>
</evidence>
<protein>
    <submittedName>
        <fullName evidence="2">Uncharacterized protein</fullName>
    </submittedName>
</protein>
<evidence type="ECO:0000256" key="1">
    <source>
        <dbReference type="SAM" id="SignalP"/>
    </source>
</evidence>
<dbReference type="Proteomes" id="UP001595956">
    <property type="component" value="Unassembled WGS sequence"/>
</dbReference>
<dbReference type="RefSeq" id="WP_345182216.1">
    <property type="nucleotide sequence ID" value="NZ_BAABFQ010000010.1"/>
</dbReference>
<keyword evidence="3" id="KW-1185">Reference proteome</keyword>
<sequence length="235" mass="25249">MRLRRILAAVVVTTLAAPAALLTSPTTASAATATQIVGGTDGKGWIYRSSSYASQPGAPVFGDTFSLSINVVAGSSQVYDGTLTVQRQLPGKDWKTIKTSSSAYLYDSIKAVGNANYRVLYSGSGDYAPSSAGVSSQVQRKLDYSNVGGRTVVLAGKVSPKYKGKIAIFKQQGKKWKKFKTIKSNRKGKFRTPLPAPRSGRYYFKIEIPASRAFAKTQSGKFYTYSVRASARGSI</sequence>
<dbReference type="EMBL" id="JBHSMD010000011">
    <property type="protein sequence ID" value="MFC5495718.1"/>
    <property type="molecule type" value="Genomic_DNA"/>
</dbReference>
<gene>
    <name evidence="2" type="ORF">ACFPKY_21615</name>
</gene>
<reference evidence="3" key="1">
    <citation type="journal article" date="2019" name="Int. J. Syst. Evol. Microbiol.">
        <title>The Global Catalogue of Microorganisms (GCM) 10K type strain sequencing project: providing services to taxonomists for standard genome sequencing and annotation.</title>
        <authorList>
            <consortium name="The Broad Institute Genomics Platform"/>
            <consortium name="The Broad Institute Genome Sequencing Center for Infectious Disease"/>
            <person name="Wu L."/>
            <person name="Ma J."/>
        </authorList>
    </citation>
    <scope>NUCLEOTIDE SEQUENCE [LARGE SCALE GENOMIC DNA]</scope>
    <source>
        <strain evidence="3">KACC 13778</strain>
    </source>
</reference>
<name>A0ABW0N839_9ACTN</name>